<dbReference type="Proteomes" id="UP000095673">
    <property type="component" value="Unassembled WGS sequence"/>
</dbReference>
<reference evidence="1 2" key="1">
    <citation type="submission" date="2015-09" db="EMBL/GenBank/DDBJ databases">
        <authorList>
            <consortium name="Pathogen Informatics"/>
        </authorList>
    </citation>
    <scope>NUCLEOTIDE SEQUENCE [LARGE SCALE GENOMIC DNA]</scope>
    <source>
        <strain evidence="1 2">2789STDY5834968</strain>
    </source>
</reference>
<accession>A0A173RWX1</accession>
<evidence type="ECO:0000313" key="1">
    <source>
        <dbReference type="EMBL" id="CUM82145.1"/>
    </source>
</evidence>
<organism evidence="1 2">
    <name type="scientific">Agathobacter rectalis</name>
    <dbReference type="NCBI Taxonomy" id="39491"/>
    <lineage>
        <taxon>Bacteria</taxon>
        <taxon>Bacillati</taxon>
        <taxon>Bacillota</taxon>
        <taxon>Clostridia</taxon>
        <taxon>Lachnospirales</taxon>
        <taxon>Lachnospiraceae</taxon>
        <taxon>Agathobacter</taxon>
    </lineage>
</organism>
<protein>
    <submittedName>
        <fullName evidence="1">Uncharacterized protein</fullName>
    </submittedName>
</protein>
<evidence type="ECO:0000313" key="2">
    <source>
        <dbReference type="Proteomes" id="UP000095673"/>
    </source>
</evidence>
<name>A0A173RWX1_9FIRM</name>
<dbReference type="EMBL" id="CYXM01000002">
    <property type="protein sequence ID" value="CUM82145.1"/>
    <property type="molecule type" value="Genomic_DNA"/>
</dbReference>
<dbReference type="AlphaFoldDB" id="A0A173RWX1"/>
<gene>
    <name evidence="1" type="ORF">ERS852580_00717</name>
</gene>
<sequence>MSKSNILLYNLSEYRALMYDDGTIRLFYSFPQDILIEDSVIRIGSL</sequence>
<proteinExistence type="predicted"/>